<protein>
    <submittedName>
        <fullName evidence="4">PQQ-dependent sugar dehydrogenase</fullName>
    </submittedName>
</protein>
<feature type="domain" description="Pyrroloquinoline quinone-dependent pyranose dehydrogenase beta-propeller" evidence="3">
    <location>
        <begin position="90"/>
        <end position="425"/>
    </location>
</feature>
<sequence>MPAPRRTWRLASPVLAALLAASVQAQTAAQTPAPAVAPAPAPATAPAPAPAAAPSWQQGRSATDDKSSLHPIAPILTGRPASELPLDKLKVPAGFKVEVWAEGIPEARSLALGDKGTVFVSNRNLTNVYAVTDRGGTREVKKILSGLKSPNGIAFSKGTLYVAERHRITRYDGIEDRLDSPPEAKVVIDNLDPTNQAGHFWKFLAMGPDGKLYFNIGAPGNIVMPSYMQATINRVDPATGKMERVAEGVRNSVGFDWHPRTKQLWFTNHARDWVGDDLPHDTLHRVTRAGMNFGYPFCHQGDLPDPEFGKARSCAEFDKPALNLGAHVAPLGMRFYTGSMFPAEYRDSMLVALHGSWNRTTKQGYSVVRVVSDAKGGMKLQPFLEGFLQDAKADPPMWGRPVDVLQLRDGSVLVSDDYNGVIYRVSYAK</sequence>
<gene>
    <name evidence="4" type="ORF">I8E28_09935</name>
</gene>
<dbReference type="PANTHER" id="PTHR33546">
    <property type="entry name" value="LARGE, MULTIFUNCTIONAL SECRETED PROTEIN-RELATED"/>
    <property type="match status" value="1"/>
</dbReference>
<name>A0A934Q198_9BURK</name>
<dbReference type="InterPro" id="IPR011041">
    <property type="entry name" value="Quinoprot_gluc/sorb_DH_b-prop"/>
</dbReference>
<feature type="compositionally biased region" description="Pro residues" evidence="1">
    <location>
        <begin position="35"/>
        <end position="51"/>
    </location>
</feature>
<dbReference type="Gene3D" id="2.120.10.30">
    <property type="entry name" value="TolB, C-terminal domain"/>
    <property type="match status" value="1"/>
</dbReference>
<dbReference type="InterPro" id="IPR011042">
    <property type="entry name" value="6-blade_b-propeller_TolB-like"/>
</dbReference>
<keyword evidence="5" id="KW-1185">Reference proteome</keyword>
<accession>A0A934Q198</accession>
<comment type="caution">
    <text evidence="4">The sequence shown here is derived from an EMBL/GenBank/DDBJ whole genome shotgun (WGS) entry which is preliminary data.</text>
</comment>
<evidence type="ECO:0000256" key="1">
    <source>
        <dbReference type="SAM" id="MobiDB-lite"/>
    </source>
</evidence>
<dbReference type="InterPro" id="IPR054539">
    <property type="entry name" value="Beta-prop_PDH"/>
</dbReference>
<proteinExistence type="predicted"/>
<dbReference type="Pfam" id="PF22807">
    <property type="entry name" value="TrAA12"/>
    <property type="match status" value="1"/>
</dbReference>
<evidence type="ECO:0000256" key="2">
    <source>
        <dbReference type="SAM" id="SignalP"/>
    </source>
</evidence>
<dbReference type="EMBL" id="JAEDAO010000001">
    <property type="protein sequence ID" value="MBK0392913.1"/>
    <property type="molecule type" value="Genomic_DNA"/>
</dbReference>
<feature type="chain" id="PRO_5037921387" evidence="2">
    <location>
        <begin position="26"/>
        <end position="429"/>
    </location>
</feature>
<dbReference type="SUPFAM" id="SSF50952">
    <property type="entry name" value="Soluble quinoprotein glucose dehydrogenase"/>
    <property type="match status" value="1"/>
</dbReference>
<reference evidence="4" key="1">
    <citation type="submission" date="2020-12" db="EMBL/GenBank/DDBJ databases">
        <title>Ramlibacter sp. nov., isolated from a freshwater alga, Cryptomonas.</title>
        <authorList>
            <person name="Kim H.M."/>
            <person name="Jeon C.O."/>
        </authorList>
    </citation>
    <scope>NUCLEOTIDE SEQUENCE</scope>
    <source>
        <strain evidence="4">CrO1</strain>
    </source>
</reference>
<dbReference type="Proteomes" id="UP000617041">
    <property type="component" value="Unassembled WGS sequence"/>
</dbReference>
<dbReference type="RefSeq" id="WP_200787822.1">
    <property type="nucleotide sequence ID" value="NZ_JAEDAO010000001.1"/>
</dbReference>
<dbReference type="AlphaFoldDB" id="A0A934Q198"/>
<evidence type="ECO:0000313" key="4">
    <source>
        <dbReference type="EMBL" id="MBK0392913.1"/>
    </source>
</evidence>
<feature type="signal peptide" evidence="2">
    <location>
        <begin position="1"/>
        <end position="25"/>
    </location>
</feature>
<dbReference type="PANTHER" id="PTHR33546:SF1">
    <property type="entry name" value="LARGE, MULTIFUNCTIONAL SECRETED PROTEIN"/>
    <property type="match status" value="1"/>
</dbReference>
<feature type="region of interest" description="Disordered" evidence="1">
    <location>
        <begin position="27"/>
        <end position="73"/>
    </location>
</feature>
<evidence type="ECO:0000313" key="5">
    <source>
        <dbReference type="Proteomes" id="UP000617041"/>
    </source>
</evidence>
<organism evidence="4 5">
    <name type="scientific">Ramlibacter algicola</name>
    <dbReference type="NCBI Taxonomy" id="2795217"/>
    <lineage>
        <taxon>Bacteria</taxon>
        <taxon>Pseudomonadati</taxon>
        <taxon>Pseudomonadota</taxon>
        <taxon>Betaproteobacteria</taxon>
        <taxon>Burkholderiales</taxon>
        <taxon>Comamonadaceae</taxon>
        <taxon>Ramlibacter</taxon>
    </lineage>
</organism>
<evidence type="ECO:0000259" key="3">
    <source>
        <dbReference type="Pfam" id="PF22807"/>
    </source>
</evidence>
<keyword evidence="2" id="KW-0732">Signal</keyword>